<evidence type="ECO:0000259" key="10">
    <source>
        <dbReference type="PROSITE" id="PS51195"/>
    </source>
</evidence>
<feature type="compositionally biased region" description="Basic and acidic residues" evidence="7">
    <location>
        <begin position="429"/>
        <end position="458"/>
    </location>
</feature>
<evidence type="ECO:0000256" key="5">
    <source>
        <dbReference type="ARBA" id="ARBA00038437"/>
    </source>
</evidence>
<dbReference type="EMBL" id="BPFZ01000006">
    <property type="protein sequence ID" value="GIU67076.1"/>
    <property type="molecule type" value="Genomic_DNA"/>
</dbReference>
<keyword evidence="1" id="KW-0547">Nucleotide-binding</keyword>
<comment type="similarity">
    <text evidence="5">Belongs to the DEAD box helicase family.</text>
</comment>
<evidence type="ECO:0000256" key="2">
    <source>
        <dbReference type="ARBA" id="ARBA00022801"/>
    </source>
</evidence>
<gene>
    <name evidence="11" type="primary">rhlE</name>
    <name evidence="11" type="ORF">PsB1_1230</name>
</gene>
<keyword evidence="2" id="KW-0378">Hydrolase</keyword>
<dbReference type="InterPro" id="IPR014001">
    <property type="entry name" value="Helicase_ATP-bd"/>
</dbReference>
<dbReference type="InterPro" id="IPR027417">
    <property type="entry name" value="P-loop_NTPase"/>
</dbReference>
<feature type="compositionally biased region" description="Basic and acidic residues" evidence="7">
    <location>
        <begin position="498"/>
        <end position="508"/>
    </location>
</feature>
<proteinExistence type="inferred from homology"/>
<dbReference type="InterPro" id="IPR014014">
    <property type="entry name" value="RNA_helicase_DEAD_Q_motif"/>
</dbReference>
<feature type="domain" description="Helicase ATP-binding" evidence="8">
    <location>
        <begin position="33"/>
        <end position="208"/>
    </location>
</feature>
<dbReference type="GO" id="GO:0004386">
    <property type="term" value="F:helicase activity"/>
    <property type="evidence" value="ECO:0007669"/>
    <property type="project" value="UniProtKB-KW"/>
</dbReference>
<dbReference type="PROSITE" id="PS51195">
    <property type="entry name" value="Q_MOTIF"/>
    <property type="match status" value="1"/>
</dbReference>
<evidence type="ECO:0000256" key="6">
    <source>
        <dbReference type="PROSITE-ProRule" id="PRU00552"/>
    </source>
</evidence>
<evidence type="ECO:0000259" key="9">
    <source>
        <dbReference type="PROSITE" id="PS51194"/>
    </source>
</evidence>
<feature type="compositionally biased region" description="Basic and acidic residues" evidence="7">
    <location>
        <begin position="565"/>
        <end position="592"/>
    </location>
</feature>
<keyword evidence="12" id="KW-1185">Reference proteome</keyword>
<feature type="compositionally biased region" description="Basic and acidic residues" evidence="7">
    <location>
        <begin position="470"/>
        <end position="482"/>
    </location>
</feature>
<evidence type="ECO:0000256" key="4">
    <source>
        <dbReference type="ARBA" id="ARBA00022840"/>
    </source>
</evidence>
<evidence type="ECO:0000256" key="1">
    <source>
        <dbReference type="ARBA" id="ARBA00022741"/>
    </source>
</evidence>
<evidence type="ECO:0000259" key="8">
    <source>
        <dbReference type="PROSITE" id="PS51192"/>
    </source>
</evidence>
<organism evidence="11 12">
    <name type="scientific">Candidatus Phycosocius spiralis</name>
    <dbReference type="NCBI Taxonomy" id="2815099"/>
    <lineage>
        <taxon>Bacteria</taxon>
        <taxon>Pseudomonadati</taxon>
        <taxon>Pseudomonadota</taxon>
        <taxon>Alphaproteobacteria</taxon>
        <taxon>Caulobacterales</taxon>
        <taxon>Caulobacterales incertae sedis</taxon>
        <taxon>Candidatus Phycosocius</taxon>
    </lineage>
</organism>
<dbReference type="SUPFAM" id="SSF52540">
    <property type="entry name" value="P-loop containing nucleoside triphosphate hydrolases"/>
    <property type="match status" value="1"/>
</dbReference>
<comment type="caution">
    <text evidence="11">The sequence shown here is derived from an EMBL/GenBank/DDBJ whole genome shotgun (WGS) entry which is preliminary data.</text>
</comment>
<dbReference type="SMART" id="SM00487">
    <property type="entry name" value="DEXDc"/>
    <property type="match status" value="1"/>
</dbReference>
<dbReference type="PROSITE" id="PS51192">
    <property type="entry name" value="HELICASE_ATP_BIND_1"/>
    <property type="match status" value="1"/>
</dbReference>
<dbReference type="CDD" id="cd18787">
    <property type="entry name" value="SF2_C_DEAD"/>
    <property type="match status" value="1"/>
</dbReference>
<feature type="compositionally biased region" description="Basic and acidic residues" evidence="7">
    <location>
        <begin position="600"/>
        <end position="613"/>
    </location>
</feature>
<dbReference type="InterPro" id="IPR011545">
    <property type="entry name" value="DEAD/DEAH_box_helicase_dom"/>
</dbReference>
<keyword evidence="3 11" id="KW-0347">Helicase</keyword>
<reference evidence="11" key="1">
    <citation type="submission" date="2021-05" db="EMBL/GenBank/DDBJ databases">
        <authorList>
            <person name="Tanabe Y."/>
        </authorList>
    </citation>
    <scope>NUCLEOTIDE SEQUENCE</scope>
    <source>
        <strain evidence="11">BOTRYCO-1</strain>
    </source>
</reference>
<dbReference type="Pfam" id="PF00271">
    <property type="entry name" value="Helicase_C"/>
    <property type="match status" value="1"/>
</dbReference>
<reference evidence="11" key="2">
    <citation type="journal article" date="2023" name="ISME Commun">
        <title>Characterization of a bloom-associated alphaproteobacterial lineage, 'Candidatus Phycosocius': insights into freshwater algal-bacterial interactions.</title>
        <authorList>
            <person name="Tanabe Y."/>
            <person name="Yamaguchi H."/>
            <person name="Yoshida M."/>
            <person name="Kai A."/>
            <person name="Okazaki Y."/>
        </authorList>
    </citation>
    <scope>NUCLEOTIDE SEQUENCE</scope>
    <source>
        <strain evidence="11">BOTRYCO-1</strain>
    </source>
</reference>
<dbReference type="Gene3D" id="3.40.50.300">
    <property type="entry name" value="P-loop containing nucleotide triphosphate hydrolases"/>
    <property type="match status" value="2"/>
</dbReference>
<dbReference type="PANTHER" id="PTHR47959:SF13">
    <property type="entry name" value="ATP-DEPENDENT RNA HELICASE RHLE"/>
    <property type="match status" value="1"/>
</dbReference>
<dbReference type="CDD" id="cd00268">
    <property type="entry name" value="DEADc"/>
    <property type="match status" value="1"/>
</dbReference>
<dbReference type="Proteomes" id="UP001161064">
    <property type="component" value="Unassembled WGS sequence"/>
</dbReference>
<sequence length="664" mass="73229">MTKFTDFGFAEPILKSISEEGYEQPTPIQIQAIPPAMQSLDLLGLAQTGTGKTAAFALPLLHHLSERRIHAGARACRALILCPTRELAGQIADSLRTYGKYVGLSGALVYGGANMRKQIRSMERGVDILIATPGRLIDLIKQRAIRLDMVEHLILDEADQMLDMGFIKPIRLIVGEIPKGRQTSLFSATMPKEIAHLAEELLTDPKRIQVAPLSSTAERVDQRLIMTSQVNKQQVLEDICHEPEVTRAMIFVRTKHGAEKVLEKLEQQGMSVDAVHGNKSQNAREHALERFRKGHTRLLVCTDVAARGIDVDGVTHVINFDLPDVPEAYVHRIGRTARAGCEGISISFCAPHERDNLRQIERLIKKSIVKMNPANLSKGPRPAAPKPEPVAYDEDGEVIFVENMDAPTTTLSALKNAHGDIVGVLRRTGPKEMLHEPRNDPRRDGKFGARDGGREGGRGGRPGPRGGQYSKRDRKDDGERRPRAGNVATRSVFNEGRPQQRDESRFGDRSASMAPGFVVPQRREEAVQQERPRFDKPFHSKPREELSYGERPRSFGDRPQNNRMQGDRPRSYEGRSEGFGHRNGQAKRDSATRHGPAPRGEARIEGRSYDRAGKAGPSKKFGAKTFGNKSFGGKPASLGRSGASGGANVSRGGDSTFVPRRGRS</sequence>
<accession>A0ABQ4PVM2</accession>
<dbReference type="InterPro" id="IPR044742">
    <property type="entry name" value="DEAD/DEAH_RhlB"/>
</dbReference>
<evidence type="ECO:0000313" key="12">
    <source>
        <dbReference type="Proteomes" id="UP001161064"/>
    </source>
</evidence>
<evidence type="ECO:0000313" key="11">
    <source>
        <dbReference type="EMBL" id="GIU67076.1"/>
    </source>
</evidence>
<evidence type="ECO:0000256" key="3">
    <source>
        <dbReference type="ARBA" id="ARBA00022806"/>
    </source>
</evidence>
<name>A0ABQ4PVM2_9PROT</name>
<dbReference type="RefSeq" id="WP_284359818.1">
    <property type="nucleotide sequence ID" value="NZ_BPFZ01000006.1"/>
</dbReference>
<dbReference type="InterPro" id="IPR050079">
    <property type="entry name" value="DEAD_box_RNA_helicase"/>
</dbReference>
<keyword evidence="4" id="KW-0067">ATP-binding</keyword>
<dbReference type="PROSITE" id="PS51194">
    <property type="entry name" value="HELICASE_CTER"/>
    <property type="match status" value="1"/>
</dbReference>
<feature type="short sequence motif" description="Q motif" evidence="6">
    <location>
        <begin position="2"/>
        <end position="30"/>
    </location>
</feature>
<feature type="compositionally biased region" description="Basic and acidic residues" evidence="7">
    <location>
        <begin position="521"/>
        <end position="556"/>
    </location>
</feature>
<feature type="domain" description="DEAD-box RNA helicase Q" evidence="10">
    <location>
        <begin position="2"/>
        <end position="30"/>
    </location>
</feature>
<dbReference type="Pfam" id="PF00270">
    <property type="entry name" value="DEAD"/>
    <property type="match status" value="1"/>
</dbReference>
<dbReference type="PANTHER" id="PTHR47959">
    <property type="entry name" value="ATP-DEPENDENT RNA HELICASE RHLE-RELATED"/>
    <property type="match status" value="1"/>
</dbReference>
<feature type="region of interest" description="Disordered" evidence="7">
    <location>
        <begin position="427"/>
        <end position="664"/>
    </location>
</feature>
<protein>
    <submittedName>
        <fullName evidence="11">RNA helicase</fullName>
    </submittedName>
</protein>
<feature type="domain" description="Helicase C-terminal" evidence="9">
    <location>
        <begin position="231"/>
        <end position="379"/>
    </location>
</feature>
<dbReference type="SMART" id="SM00490">
    <property type="entry name" value="HELICc"/>
    <property type="match status" value="1"/>
</dbReference>
<dbReference type="InterPro" id="IPR001650">
    <property type="entry name" value="Helicase_C-like"/>
</dbReference>
<evidence type="ECO:0000256" key="7">
    <source>
        <dbReference type="SAM" id="MobiDB-lite"/>
    </source>
</evidence>